<dbReference type="AlphaFoldDB" id="A0A6J4VQF3"/>
<reference evidence="1" key="1">
    <citation type="submission" date="2020-02" db="EMBL/GenBank/DDBJ databases">
        <authorList>
            <person name="Meier V. D."/>
        </authorList>
    </citation>
    <scope>NUCLEOTIDE SEQUENCE</scope>
    <source>
        <strain evidence="1">AVDCRST_MAG18</strain>
    </source>
</reference>
<evidence type="ECO:0000313" key="1">
    <source>
        <dbReference type="EMBL" id="CAA9586134.1"/>
    </source>
</evidence>
<accession>A0A6J4VQF3</accession>
<protein>
    <submittedName>
        <fullName evidence="1">Uncharacterized protein</fullName>
    </submittedName>
</protein>
<gene>
    <name evidence="1" type="ORF">AVDCRST_MAG18-3868</name>
</gene>
<dbReference type="EMBL" id="CADCWN010000309">
    <property type="protein sequence ID" value="CAA9586134.1"/>
    <property type="molecule type" value="Genomic_DNA"/>
</dbReference>
<organism evidence="1">
    <name type="scientific">uncultured Thermomicrobiales bacterium</name>
    <dbReference type="NCBI Taxonomy" id="1645740"/>
    <lineage>
        <taxon>Bacteria</taxon>
        <taxon>Pseudomonadati</taxon>
        <taxon>Thermomicrobiota</taxon>
        <taxon>Thermomicrobia</taxon>
        <taxon>Thermomicrobiales</taxon>
        <taxon>environmental samples</taxon>
    </lineage>
</organism>
<proteinExistence type="predicted"/>
<name>A0A6J4VQF3_9BACT</name>
<sequence length="54" mass="5620">MLHPDRLLVVVTAASIRTGAADGYGEEGGRAARFVGPLIWRGGRPGINGDYPGV</sequence>